<dbReference type="InterPro" id="IPR000836">
    <property type="entry name" value="PRTase_dom"/>
</dbReference>
<sequence length="244" mass="26667">MITRKQVQTAMQVIFPPRCVSCGDLVEEDFNLCGACWRDTPFIGGAICDACGSPLPGAPSDVLETCDDCMTNPTPWVRGRAVFLYEGRARQMVLRLKHGDRHDIVHPAARWMASAAKDIVSEKTVVCPIPLHWKRFLRRRFNQSALLAADMAHHLAVPYVPDLLVRTRATLAMEGMSRQERHDNLVGSIAVNLKHSGRIKGRDILLVDDVMTSGATFSAATGACLAAKAAQVSVIALARVAKLP</sequence>
<feature type="domain" description="Phosphoribosyltransferase" evidence="2">
    <location>
        <begin position="144"/>
        <end position="239"/>
    </location>
</feature>
<feature type="domain" description="Double zinc ribbon" evidence="3">
    <location>
        <begin position="11"/>
        <end position="70"/>
    </location>
</feature>
<dbReference type="SUPFAM" id="SSF53271">
    <property type="entry name" value="PRTase-like"/>
    <property type="match status" value="1"/>
</dbReference>
<dbReference type="InterPro" id="IPR051910">
    <property type="entry name" value="ComF/GntX_DNA_util-trans"/>
</dbReference>
<keyword evidence="5" id="KW-1185">Reference proteome</keyword>
<dbReference type="InterPro" id="IPR029057">
    <property type="entry name" value="PRTase-like"/>
</dbReference>
<proteinExistence type="inferred from homology"/>
<dbReference type="Pfam" id="PF18912">
    <property type="entry name" value="DZR_2"/>
    <property type="match status" value="1"/>
</dbReference>
<dbReference type="RefSeq" id="WP_181949454.1">
    <property type="nucleotide sequence ID" value="NZ_CYTO01000004.1"/>
</dbReference>
<dbReference type="EMBL" id="CYUE01000002">
    <property type="protein sequence ID" value="CUK24611.1"/>
    <property type="molecule type" value="Genomic_DNA"/>
</dbReference>
<organism evidence="4 5">
    <name type="scientific">Cognatishimia activa</name>
    <dbReference type="NCBI Taxonomy" id="1715691"/>
    <lineage>
        <taxon>Bacteria</taxon>
        <taxon>Pseudomonadati</taxon>
        <taxon>Pseudomonadota</taxon>
        <taxon>Alphaproteobacteria</taxon>
        <taxon>Rhodobacterales</taxon>
        <taxon>Paracoccaceae</taxon>
        <taxon>Cognatishimia</taxon>
    </lineage>
</organism>
<evidence type="ECO:0000256" key="1">
    <source>
        <dbReference type="ARBA" id="ARBA00008007"/>
    </source>
</evidence>
<accession>A0A0P1ILU3</accession>
<reference evidence="5" key="1">
    <citation type="submission" date="2015-09" db="EMBL/GenBank/DDBJ databases">
        <authorList>
            <person name="Rodrigo-Torres Lidia"/>
            <person name="Arahal R.David."/>
        </authorList>
    </citation>
    <scope>NUCLEOTIDE SEQUENCE [LARGE SCALE GENOMIC DNA]</scope>
    <source>
        <strain evidence="5">CECT 5114</strain>
    </source>
</reference>
<protein>
    <submittedName>
        <fullName evidence="4">DNA utilization protein GntX</fullName>
    </submittedName>
</protein>
<dbReference type="InterPro" id="IPR044005">
    <property type="entry name" value="DZR_2"/>
</dbReference>
<dbReference type="STRING" id="1715691.TA5113_00459"/>
<evidence type="ECO:0000313" key="5">
    <source>
        <dbReference type="Proteomes" id="UP000051184"/>
    </source>
</evidence>
<dbReference type="PANTHER" id="PTHR47505:SF1">
    <property type="entry name" value="DNA UTILIZATION PROTEIN YHGH"/>
    <property type="match status" value="1"/>
</dbReference>
<gene>
    <name evidence="4" type="ORF">TA5114_00396</name>
</gene>
<dbReference type="AlphaFoldDB" id="A0A0P1ILU3"/>
<dbReference type="PANTHER" id="PTHR47505">
    <property type="entry name" value="DNA UTILIZATION PROTEIN YHGH"/>
    <property type="match status" value="1"/>
</dbReference>
<name>A0A0P1ILU3_9RHOB</name>
<dbReference type="Proteomes" id="UP000051184">
    <property type="component" value="Unassembled WGS sequence"/>
</dbReference>
<evidence type="ECO:0000259" key="3">
    <source>
        <dbReference type="Pfam" id="PF18912"/>
    </source>
</evidence>
<evidence type="ECO:0000313" key="4">
    <source>
        <dbReference type="EMBL" id="CUK24611.1"/>
    </source>
</evidence>
<dbReference type="CDD" id="cd06223">
    <property type="entry name" value="PRTases_typeI"/>
    <property type="match status" value="1"/>
</dbReference>
<comment type="similarity">
    <text evidence="1">Belongs to the ComF/GntX family.</text>
</comment>
<dbReference type="Pfam" id="PF00156">
    <property type="entry name" value="Pribosyltran"/>
    <property type="match status" value="1"/>
</dbReference>
<dbReference type="Gene3D" id="3.40.50.2020">
    <property type="match status" value="1"/>
</dbReference>
<evidence type="ECO:0000259" key="2">
    <source>
        <dbReference type="Pfam" id="PF00156"/>
    </source>
</evidence>